<dbReference type="Proteomes" id="UP001140076">
    <property type="component" value="Unassembled WGS sequence"/>
</dbReference>
<protein>
    <submittedName>
        <fullName evidence="7">Uncharacterized protein</fullName>
    </submittedName>
</protein>
<dbReference type="PANTHER" id="PTHR10996:SF178">
    <property type="entry name" value="2-HYDROXYACID DEHYDROGENASE YGL185C-RELATED"/>
    <property type="match status" value="1"/>
</dbReference>
<comment type="caution">
    <text evidence="7">The sequence shown here is derived from an EMBL/GenBank/DDBJ whole genome shotgun (WGS) entry which is preliminary data.</text>
</comment>
<dbReference type="SUPFAM" id="SSF52283">
    <property type="entry name" value="Formate/glycerate dehydrogenase catalytic domain-like"/>
    <property type="match status" value="1"/>
</dbReference>
<dbReference type="Pfam" id="PF00389">
    <property type="entry name" value="2-Hacid_dh"/>
    <property type="match status" value="1"/>
</dbReference>
<dbReference type="PROSITE" id="PS00065">
    <property type="entry name" value="D_2_HYDROXYACID_DH_1"/>
    <property type="match status" value="1"/>
</dbReference>
<dbReference type="SUPFAM" id="SSF51735">
    <property type="entry name" value="NAD(P)-binding Rossmann-fold domains"/>
    <property type="match status" value="1"/>
</dbReference>
<dbReference type="InterPro" id="IPR006139">
    <property type="entry name" value="D-isomer_2_OHA_DH_cat_dom"/>
</dbReference>
<comment type="similarity">
    <text evidence="1 4">Belongs to the D-isomer specific 2-hydroxyacid dehydrogenase family.</text>
</comment>
<gene>
    <name evidence="7" type="ORF">LG943_20470</name>
</gene>
<feature type="domain" description="D-isomer specific 2-hydroxyacid dehydrogenase catalytic" evidence="5">
    <location>
        <begin position="18"/>
        <end position="318"/>
    </location>
</feature>
<evidence type="ECO:0000259" key="5">
    <source>
        <dbReference type="Pfam" id="PF00389"/>
    </source>
</evidence>
<keyword evidence="3" id="KW-0520">NAD</keyword>
<dbReference type="PANTHER" id="PTHR10996">
    <property type="entry name" value="2-HYDROXYACID DEHYDROGENASE-RELATED"/>
    <property type="match status" value="1"/>
</dbReference>
<accession>A0A9X3SG98</accession>
<keyword evidence="8" id="KW-1185">Reference proteome</keyword>
<dbReference type="InterPro" id="IPR029752">
    <property type="entry name" value="D-isomer_DH_CS1"/>
</dbReference>
<dbReference type="Gene3D" id="3.40.50.720">
    <property type="entry name" value="NAD(P)-binding Rossmann-like Domain"/>
    <property type="match status" value="2"/>
</dbReference>
<dbReference type="GO" id="GO:0016618">
    <property type="term" value="F:hydroxypyruvate reductase [NAD(P)H] activity"/>
    <property type="evidence" value="ECO:0007669"/>
    <property type="project" value="TreeGrafter"/>
</dbReference>
<evidence type="ECO:0000313" key="7">
    <source>
        <dbReference type="EMBL" id="MDA0566667.1"/>
    </source>
</evidence>
<dbReference type="InterPro" id="IPR050223">
    <property type="entry name" value="D-isomer_2-hydroxyacid_DH"/>
</dbReference>
<dbReference type="GO" id="GO:0030267">
    <property type="term" value="F:glyoxylate reductase (NADPH) activity"/>
    <property type="evidence" value="ECO:0007669"/>
    <property type="project" value="TreeGrafter"/>
</dbReference>
<dbReference type="GO" id="GO:0051287">
    <property type="term" value="F:NAD binding"/>
    <property type="evidence" value="ECO:0007669"/>
    <property type="project" value="InterPro"/>
</dbReference>
<dbReference type="Pfam" id="PF02826">
    <property type="entry name" value="2-Hacid_dh_C"/>
    <property type="match status" value="1"/>
</dbReference>
<organism evidence="7 8">
    <name type="scientific">Streptomonospora mangrovi</name>
    <dbReference type="NCBI Taxonomy" id="2883123"/>
    <lineage>
        <taxon>Bacteria</taxon>
        <taxon>Bacillati</taxon>
        <taxon>Actinomycetota</taxon>
        <taxon>Actinomycetes</taxon>
        <taxon>Streptosporangiales</taxon>
        <taxon>Nocardiopsidaceae</taxon>
        <taxon>Streptomonospora</taxon>
    </lineage>
</organism>
<dbReference type="InterPro" id="IPR006140">
    <property type="entry name" value="D-isomer_DH_NAD-bd"/>
</dbReference>
<feature type="domain" description="D-isomer specific 2-hydroxyacid dehydrogenase NAD-binding" evidence="6">
    <location>
        <begin position="117"/>
        <end position="291"/>
    </location>
</feature>
<keyword evidence="2 4" id="KW-0560">Oxidoreductase</keyword>
<proteinExistence type="inferred from homology"/>
<sequence length="338" mass="34727">MTLPRLVVLSRRGRATLAPDHWAELERHADVLVVPCERAPERADAARLLAGADLLAATNLCLPAVDPDLLDALPGLRGIVLYATGYDHLDIPLLRSRGVGLSILPGYATTAVAEHCLAMLFGLATRLHLAHDRSRGAAPPTVSLRGVELRGRTLGVVGLGRIGGEVARMARALGMAVRGTDTDPAAAARAAASGIETTDLAGALGADAVAVCASHTFGAPPVIGAAELAALAPGALLVNVARASLVDTAAAVAAVRGGRLRGYAVDDTVLDPAVDGDLLAQGRVLQTGHSAWWRDETLDRGARMWGERMLAAVRGAPLDPVTWPEHAPAAPATAAVGA</sequence>
<dbReference type="RefSeq" id="WP_270073921.1">
    <property type="nucleotide sequence ID" value="NZ_JAJAQC010000039.1"/>
</dbReference>
<name>A0A9X3SG98_9ACTN</name>
<evidence type="ECO:0000313" key="8">
    <source>
        <dbReference type="Proteomes" id="UP001140076"/>
    </source>
</evidence>
<dbReference type="InterPro" id="IPR036291">
    <property type="entry name" value="NAD(P)-bd_dom_sf"/>
</dbReference>
<dbReference type="EMBL" id="JAJAQC010000039">
    <property type="protein sequence ID" value="MDA0566667.1"/>
    <property type="molecule type" value="Genomic_DNA"/>
</dbReference>
<evidence type="ECO:0000256" key="1">
    <source>
        <dbReference type="ARBA" id="ARBA00005854"/>
    </source>
</evidence>
<evidence type="ECO:0000259" key="6">
    <source>
        <dbReference type="Pfam" id="PF02826"/>
    </source>
</evidence>
<evidence type="ECO:0000256" key="4">
    <source>
        <dbReference type="RuleBase" id="RU003719"/>
    </source>
</evidence>
<dbReference type="GO" id="GO:0005829">
    <property type="term" value="C:cytosol"/>
    <property type="evidence" value="ECO:0007669"/>
    <property type="project" value="TreeGrafter"/>
</dbReference>
<reference evidence="7" key="1">
    <citation type="submission" date="2021-10" db="EMBL/GenBank/DDBJ databases">
        <title>Streptomonospora sp. nov., isolated from mangrove soil.</title>
        <authorList>
            <person name="Chen X."/>
            <person name="Ge X."/>
            <person name="Liu W."/>
        </authorList>
    </citation>
    <scope>NUCLEOTIDE SEQUENCE</scope>
    <source>
        <strain evidence="7">S1-112</strain>
    </source>
</reference>
<dbReference type="AlphaFoldDB" id="A0A9X3SG98"/>
<evidence type="ECO:0000256" key="2">
    <source>
        <dbReference type="ARBA" id="ARBA00023002"/>
    </source>
</evidence>
<evidence type="ECO:0000256" key="3">
    <source>
        <dbReference type="ARBA" id="ARBA00023027"/>
    </source>
</evidence>